<dbReference type="EMBL" id="CP054615">
    <property type="protein sequence ID" value="QKS49082.1"/>
    <property type="molecule type" value="Genomic_DNA"/>
</dbReference>
<evidence type="ECO:0000313" key="1">
    <source>
        <dbReference type="EMBL" id="QKS49082.1"/>
    </source>
</evidence>
<protein>
    <submittedName>
        <fullName evidence="1">Uncharacterized protein</fullName>
    </submittedName>
</protein>
<dbReference type="OrthoDB" id="9256197at2"/>
<keyword evidence="2" id="KW-1185">Reference proteome</keyword>
<organism evidence="1 2">
    <name type="scientific">Azospirillum oryzae</name>
    <dbReference type="NCBI Taxonomy" id="286727"/>
    <lineage>
        <taxon>Bacteria</taxon>
        <taxon>Pseudomonadati</taxon>
        <taxon>Pseudomonadota</taxon>
        <taxon>Alphaproteobacteria</taxon>
        <taxon>Rhodospirillales</taxon>
        <taxon>Azospirillaceae</taxon>
        <taxon>Azospirillum</taxon>
    </lineage>
</organism>
<reference evidence="1 2" key="1">
    <citation type="submission" date="2020-06" db="EMBL/GenBank/DDBJ databases">
        <title>Complete genome of Azosprillum oryzae KACC14407.</title>
        <authorList>
            <person name="Kim M."/>
            <person name="Park Y.-J."/>
            <person name="Shin J.-H."/>
        </authorList>
    </citation>
    <scope>NUCLEOTIDE SEQUENCE [LARGE SCALE GENOMIC DNA]</scope>
    <source>
        <strain evidence="1 2">KACC 14407</strain>
        <plasmid evidence="1 2">unnamed1</plasmid>
    </source>
</reference>
<dbReference type="KEGG" id="aoz:HUE56_00805"/>
<keyword evidence="1" id="KW-0614">Plasmid</keyword>
<sequence length="360" mass="39023">MDTSPIQYETLVAEFENGLLNALRGHRVGFDYLEIWVPDEDPVKGILNMAESAEALSTPDIAVAVRRSTLPAARDGELLALLSQLGSASITPAGDGVVVNVRGLGMVSALRDVHHGLRDGLLRRLADLKHEGLRLEPHDGLVRVAVEEGPAQLCVLVEPDAGHIVRAACHVGARTPVERAILDALCSAILDTPVDDAADHGAIRAMASLHAVELTRPVAGVLHPVNADPAFVPVVRMAHAIRDDYWARMNLPPRYNEFDQLPSASWLGLDAAERMSRISAAIAAFLTEAGLTEGDIRLLRIDDDLHGQPVRILVTFGNGVAPKEKPPAMRALERALKRGVDQSLQLYHEQLKDQNAIRRL</sequence>
<evidence type="ECO:0000313" key="2">
    <source>
        <dbReference type="Proteomes" id="UP000509702"/>
    </source>
</evidence>
<dbReference type="AlphaFoldDB" id="A0A6N1ALB6"/>
<geneLocation type="plasmid" evidence="1 2">
    <name>unnamed1</name>
</geneLocation>
<accession>A0A6N1ALB6</accession>
<gene>
    <name evidence="1" type="ORF">HUE56_00805</name>
</gene>
<name>A0A6N1ALB6_9PROT</name>
<dbReference type="RefSeq" id="WP_149200355.1">
    <property type="nucleotide sequence ID" value="NZ_BSOV01000032.1"/>
</dbReference>
<dbReference type="Proteomes" id="UP000509702">
    <property type="component" value="Plasmid unnamed1"/>
</dbReference>
<proteinExistence type="predicted"/>